<dbReference type="PANTHER" id="PTHR19134">
    <property type="entry name" value="RECEPTOR-TYPE TYROSINE-PROTEIN PHOSPHATASE"/>
    <property type="match status" value="1"/>
</dbReference>
<dbReference type="Pfam" id="PF00102">
    <property type="entry name" value="Y_phosphatase"/>
    <property type="match status" value="2"/>
</dbReference>
<feature type="domain" description="Rhodanese" evidence="6">
    <location>
        <begin position="280"/>
        <end position="396"/>
    </location>
</feature>
<dbReference type="PRINTS" id="PR00700">
    <property type="entry name" value="PRTYPHPHTASE"/>
</dbReference>
<protein>
    <recommendedName>
        <fullName evidence="2">protein-tyrosine-phosphatase</fullName>
        <ecNumber evidence="2">3.1.3.48</ecNumber>
    </recommendedName>
</protein>
<feature type="compositionally biased region" description="Polar residues" evidence="3">
    <location>
        <begin position="127"/>
        <end position="138"/>
    </location>
</feature>
<evidence type="ECO:0000259" key="6">
    <source>
        <dbReference type="PROSITE" id="PS50206"/>
    </source>
</evidence>
<comment type="similarity">
    <text evidence="1">Belongs to the protein-tyrosine phosphatase family. Non-receptor class subfamily.</text>
</comment>
<dbReference type="OrthoDB" id="6058203at2759"/>
<dbReference type="Gene3D" id="3.40.250.10">
    <property type="entry name" value="Rhodanese-like domain"/>
    <property type="match status" value="1"/>
</dbReference>
<dbReference type="PROSITE" id="PS50056">
    <property type="entry name" value="TYR_PHOSPHATASE_2"/>
    <property type="match status" value="1"/>
</dbReference>
<evidence type="ECO:0000256" key="3">
    <source>
        <dbReference type="SAM" id="MobiDB-lite"/>
    </source>
</evidence>
<proteinExistence type="inferred from homology"/>
<dbReference type="EC" id="3.1.3.48" evidence="2"/>
<dbReference type="FunFam" id="3.90.190.10:FF:000142">
    <property type="entry name" value="Protein tyrosine phosphatase (Pyp1), putative"/>
    <property type="match status" value="1"/>
</dbReference>
<feature type="region of interest" description="Disordered" evidence="3">
    <location>
        <begin position="76"/>
        <end position="100"/>
    </location>
</feature>
<dbReference type="AlphaFoldDB" id="A0A2B7WV81"/>
<dbReference type="SMART" id="SM00194">
    <property type="entry name" value="PTPc"/>
    <property type="match status" value="1"/>
</dbReference>
<dbReference type="InterPro" id="IPR000242">
    <property type="entry name" value="PTP_cat"/>
</dbReference>
<feature type="compositionally biased region" description="Polar residues" evidence="3">
    <location>
        <begin position="646"/>
        <end position="663"/>
    </location>
</feature>
<evidence type="ECO:0000313" key="8">
    <source>
        <dbReference type="Proteomes" id="UP000223968"/>
    </source>
</evidence>
<dbReference type="PROSITE" id="PS00383">
    <property type="entry name" value="TYR_PHOSPHATASE_1"/>
    <property type="match status" value="1"/>
</dbReference>
<comment type="caution">
    <text evidence="7">The sequence shown here is derived from an EMBL/GenBank/DDBJ whole genome shotgun (WGS) entry which is preliminary data.</text>
</comment>
<dbReference type="GO" id="GO:0004725">
    <property type="term" value="F:protein tyrosine phosphatase activity"/>
    <property type="evidence" value="ECO:0007669"/>
    <property type="project" value="UniProtKB-EC"/>
</dbReference>
<gene>
    <name evidence="7" type="ORF">AJ79_08181</name>
</gene>
<dbReference type="PANTHER" id="PTHR19134:SF561">
    <property type="entry name" value="PROTEIN TYROSINE PHOSPHATASE 36E, ISOFORM A"/>
    <property type="match status" value="1"/>
</dbReference>
<dbReference type="STRING" id="1447875.A0A2B7WV81"/>
<dbReference type="Gene3D" id="3.90.190.10">
    <property type="entry name" value="Protein tyrosine phosphatase superfamily"/>
    <property type="match status" value="1"/>
</dbReference>
<feature type="domain" description="Tyrosine specific protein phosphatases" evidence="5">
    <location>
        <begin position="722"/>
        <end position="832"/>
    </location>
</feature>
<organism evidence="7 8">
    <name type="scientific">Helicocarpus griseus UAMH5409</name>
    <dbReference type="NCBI Taxonomy" id="1447875"/>
    <lineage>
        <taxon>Eukaryota</taxon>
        <taxon>Fungi</taxon>
        <taxon>Dikarya</taxon>
        <taxon>Ascomycota</taxon>
        <taxon>Pezizomycotina</taxon>
        <taxon>Eurotiomycetes</taxon>
        <taxon>Eurotiomycetidae</taxon>
        <taxon>Onygenales</taxon>
        <taxon>Ajellomycetaceae</taxon>
        <taxon>Helicocarpus</taxon>
    </lineage>
</organism>
<dbReference type="InterPro" id="IPR050348">
    <property type="entry name" value="Protein-Tyr_Phosphatase"/>
</dbReference>
<keyword evidence="8" id="KW-1185">Reference proteome</keyword>
<dbReference type="InterPro" id="IPR016130">
    <property type="entry name" value="Tyr_Pase_AS"/>
</dbReference>
<dbReference type="SMART" id="SM00450">
    <property type="entry name" value="RHOD"/>
    <property type="match status" value="1"/>
</dbReference>
<dbReference type="InterPro" id="IPR003595">
    <property type="entry name" value="Tyr_Pase_cat"/>
</dbReference>
<evidence type="ECO:0000259" key="4">
    <source>
        <dbReference type="PROSITE" id="PS50055"/>
    </source>
</evidence>
<evidence type="ECO:0000259" key="5">
    <source>
        <dbReference type="PROSITE" id="PS50056"/>
    </source>
</evidence>
<dbReference type="InterPro" id="IPR036873">
    <property type="entry name" value="Rhodanese-like_dom_sf"/>
</dbReference>
<accession>A0A2B7WV81</accession>
<name>A0A2B7WV81_9EURO</name>
<dbReference type="InterPro" id="IPR001763">
    <property type="entry name" value="Rhodanese-like_dom"/>
</dbReference>
<dbReference type="Proteomes" id="UP000223968">
    <property type="component" value="Unassembled WGS sequence"/>
</dbReference>
<feature type="compositionally biased region" description="Basic and acidic residues" evidence="3">
    <location>
        <begin position="860"/>
        <end position="869"/>
    </location>
</feature>
<dbReference type="PROSITE" id="PS50206">
    <property type="entry name" value="RHODANESE_3"/>
    <property type="match status" value="1"/>
</dbReference>
<dbReference type="FunFam" id="3.40.250.10:FF:000051">
    <property type="entry name" value="Protein tyrosine phosphatase (Pyp1), putative"/>
    <property type="match status" value="1"/>
</dbReference>
<dbReference type="Pfam" id="PF00581">
    <property type="entry name" value="Rhodanese"/>
    <property type="match status" value="1"/>
</dbReference>
<feature type="region of interest" description="Disordered" evidence="3">
    <location>
        <begin position="122"/>
        <end position="257"/>
    </location>
</feature>
<feature type="compositionally biased region" description="Basic and acidic residues" evidence="3">
    <location>
        <begin position="140"/>
        <end position="151"/>
    </location>
</feature>
<sequence>MSATTAAMPSPQAWSPGATTISTTPLGMPPKTPASVGQMTAPILGSGPSLSPRLLRDSGNSYFGIIDYSSAHLPNSAPGMHPRKSWNLPSGSPNGGKHNHRYFSEHNFEFEGFGKQLESSGYVAGHRTTSSFERQTQALRDLDRQSEEKRGRQSPVSPHAVDVSRTRSQYEDKASYMDIDPHPDVPKIEAEFTSTSIRKPTDISAASTPAAPIPHLITPRGPDGDNRPFHITLPPHAGGNSLAVNRSRPLRRSETSPACVDNGNVTFVDPHICKDALDSSSDATLLLDVRPFPQFAQARIKGALNLCIPTTLLKRPTFNPQKLEDTFAAERDKKKFARWRSSTRIVVYDASTTLLKDSSTLVNVLKKFTNEGWKGEPMMLRGGFAKFSAEFPQFVETHQPNEPANLNGQQRSISLALPNKNCIAGGCAIPKSSPAVHPFFSNIRQNMDLIDGVGQMPIKLPQKMTEKARQMLPQWLRRASDAGNEGRLISQTFLQIERAEQNRMQEALSGNVSYGSPVSSTPSPNKAFRIAGLEKGSKNRYNNIYPYDHSRVRLQGVPNGNCDYVNASFIQSSRTNKKYIATQAPIPATFNDFWRVVWEQDIRVIVMLTAESEGPQLKCHPYWKTSEYGPMNLKIATERRIPLGSPSPQTRRASGQRRATNPHTAGEKLDAQKEQQGTGEAPSVIVRHLTLSHSSYPFQPIREITQLQYSHWPDFGAPAQPAHLVRLIEECNQICNTANGRTSRAETLKPEEEGQRRVLVHCSAGCGRTGTFCTVDSVVDMLKQQRMASMEGQKSSEQGNWLHRDDIDLIATTVEDFRLQRLSMVQSLKQFVLCYESVLEWIALHESELGDIGVDSSDPLKLRGGDHRPPLGVGREGFRRSYHE</sequence>
<evidence type="ECO:0000256" key="1">
    <source>
        <dbReference type="ARBA" id="ARBA00009649"/>
    </source>
</evidence>
<feature type="region of interest" description="Disordered" evidence="3">
    <location>
        <begin position="860"/>
        <end position="884"/>
    </location>
</feature>
<dbReference type="InterPro" id="IPR000387">
    <property type="entry name" value="Tyr_Pase_dom"/>
</dbReference>
<dbReference type="SUPFAM" id="SSF52799">
    <property type="entry name" value="(Phosphotyrosine protein) phosphatases II"/>
    <property type="match status" value="1"/>
</dbReference>
<dbReference type="SUPFAM" id="SSF52821">
    <property type="entry name" value="Rhodanese/Cell cycle control phosphatase"/>
    <property type="match status" value="1"/>
</dbReference>
<evidence type="ECO:0000313" key="7">
    <source>
        <dbReference type="EMBL" id="PGH00490.1"/>
    </source>
</evidence>
<dbReference type="SMART" id="SM00404">
    <property type="entry name" value="PTPc_motif"/>
    <property type="match status" value="1"/>
</dbReference>
<dbReference type="InterPro" id="IPR029021">
    <property type="entry name" value="Prot-tyrosine_phosphatase-like"/>
</dbReference>
<feature type="region of interest" description="Disordered" evidence="3">
    <location>
        <begin position="1"/>
        <end position="52"/>
    </location>
</feature>
<feature type="region of interest" description="Disordered" evidence="3">
    <location>
        <begin position="638"/>
        <end position="680"/>
    </location>
</feature>
<dbReference type="PROSITE" id="PS50055">
    <property type="entry name" value="TYR_PHOSPHATASE_PTP"/>
    <property type="match status" value="1"/>
</dbReference>
<evidence type="ECO:0000256" key="2">
    <source>
        <dbReference type="ARBA" id="ARBA00013064"/>
    </source>
</evidence>
<feature type="domain" description="Tyrosine-protein phosphatase" evidence="4">
    <location>
        <begin position="538"/>
        <end position="841"/>
    </location>
</feature>
<feature type="compositionally biased region" description="Basic and acidic residues" evidence="3">
    <location>
        <begin position="162"/>
        <end position="190"/>
    </location>
</feature>
<dbReference type="CDD" id="cd01446">
    <property type="entry name" value="DSP_MapKP"/>
    <property type="match status" value="1"/>
</dbReference>
<dbReference type="EMBL" id="PDNB01000185">
    <property type="protein sequence ID" value="PGH00490.1"/>
    <property type="molecule type" value="Genomic_DNA"/>
</dbReference>
<feature type="compositionally biased region" description="Low complexity" evidence="3">
    <location>
        <begin position="202"/>
        <end position="214"/>
    </location>
</feature>
<reference evidence="7 8" key="1">
    <citation type="submission" date="2017-10" db="EMBL/GenBank/DDBJ databases">
        <title>Comparative genomics in systemic dimorphic fungi from Ajellomycetaceae.</title>
        <authorList>
            <person name="Munoz J.F."/>
            <person name="Mcewen J.G."/>
            <person name="Clay O.K."/>
            <person name="Cuomo C.A."/>
        </authorList>
    </citation>
    <scope>NUCLEOTIDE SEQUENCE [LARGE SCALE GENOMIC DNA]</scope>
    <source>
        <strain evidence="7 8">UAMH5409</strain>
    </source>
</reference>
<dbReference type="CDD" id="cd18533">
    <property type="entry name" value="PTP_fungal"/>
    <property type="match status" value="1"/>
</dbReference>